<evidence type="ECO:0000313" key="2">
    <source>
        <dbReference type="Proteomes" id="UP000053732"/>
    </source>
</evidence>
<name>A0A0G4P3L1_PENC3</name>
<dbReference type="AlphaFoldDB" id="A0A0G4P3L1"/>
<dbReference type="Proteomes" id="UP000053732">
    <property type="component" value="Unassembled WGS sequence"/>
</dbReference>
<keyword evidence="2" id="KW-1185">Reference proteome</keyword>
<organism evidence="1 2">
    <name type="scientific">Penicillium camemberti (strain FM 013)</name>
    <dbReference type="NCBI Taxonomy" id="1429867"/>
    <lineage>
        <taxon>Eukaryota</taxon>
        <taxon>Fungi</taxon>
        <taxon>Dikarya</taxon>
        <taxon>Ascomycota</taxon>
        <taxon>Pezizomycotina</taxon>
        <taxon>Eurotiomycetes</taxon>
        <taxon>Eurotiomycetidae</taxon>
        <taxon>Eurotiales</taxon>
        <taxon>Aspergillaceae</taxon>
        <taxon>Penicillium</taxon>
    </lineage>
</organism>
<sequence>MRRALSRVLTHRNAPESRPHVARTIKYIDTERANVAQNLPKDRSFPTALSKVKSKIDLLELALFIE</sequence>
<accession>A0A0G4P3L1</accession>
<reference evidence="1 2" key="1">
    <citation type="journal article" date="2014" name="Nat. Commun.">
        <title>Multiple recent horizontal transfers of a large genomic region in cheese making fungi.</title>
        <authorList>
            <person name="Cheeseman K."/>
            <person name="Ropars J."/>
            <person name="Renault P."/>
            <person name="Dupont J."/>
            <person name="Gouzy J."/>
            <person name="Branca A."/>
            <person name="Abraham A.L."/>
            <person name="Ceppi M."/>
            <person name="Conseiller E."/>
            <person name="Debuchy R."/>
            <person name="Malagnac F."/>
            <person name="Goarin A."/>
            <person name="Silar P."/>
            <person name="Lacoste S."/>
            <person name="Sallet E."/>
            <person name="Bensimon A."/>
            <person name="Giraud T."/>
            <person name="Brygoo Y."/>
        </authorList>
    </citation>
    <scope>NUCLEOTIDE SEQUENCE [LARGE SCALE GENOMIC DNA]</scope>
    <source>
        <strain evidence="2">FM 013</strain>
    </source>
</reference>
<protein>
    <submittedName>
        <fullName evidence="1">Str. FM013</fullName>
    </submittedName>
</protein>
<dbReference type="EMBL" id="HG793138">
    <property type="protein sequence ID" value="CRL20926.1"/>
    <property type="molecule type" value="Genomic_DNA"/>
</dbReference>
<gene>
    <name evidence="1" type="ORF">PCAMFM013_S005g000090</name>
</gene>
<proteinExistence type="predicted"/>
<evidence type="ECO:0000313" key="1">
    <source>
        <dbReference type="EMBL" id="CRL20926.1"/>
    </source>
</evidence>